<dbReference type="EMBL" id="PKUQ01000031">
    <property type="protein sequence ID" value="PLW76144.1"/>
    <property type="molecule type" value="Genomic_DNA"/>
</dbReference>
<comment type="catalytic activity">
    <reaction evidence="1">
        <text>ATP + protein L-histidine = ADP + protein N-phospho-L-histidine.</text>
        <dbReference type="EC" id="2.7.13.3"/>
    </reaction>
</comment>
<dbReference type="Proteomes" id="UP000234881">
    <property type="component" value="Unassembled WGS sequence"/>
</dbReference>
<evidence type="ECO:0000256" key="4">
    <source>
        <dbReference type="ARBA" id="ARBA00022679"/>
    </source>
</evidence>
<sequence>MYEDRQSKEPNGVIETPQSTADAKSKATHPSFGLSSKLLLLTVLFVMLSEVLIFVPSISKFRADWLSRKLELAEVAALIYTKSSNDLMDEALEDELLERLAVQTLALRTEGSRRLLAMVDMPGQIARDDDIRAMSPSQSIMAAFDTLLWGEGRTIRVVGQSQNDLGVIELVFEETPLRQAMVSFSVNILLLSIVISAITAGLVYLSLRALLVRPILRLLHNMAGFTSNPEDASAVIKPSGRRDEIGMTEEQLSVMEMILAKTLQKQRRLADLGLAVSKINHDLRNILASAQLFSDRLSMLEDPTVQRVVPKIMGALDRAVDYSSAVLSYGKAQEAPPQKRLLMLHQLGDEVSDFLDLGDGSQVSFINQIPDQLEVYADPGQLFRVLMNLCRNAVQVMQNETEDAVIRRLELTASNNKTETVIGISDTGPGVPKMAKEALFMPFQGSVRQGGTGLGLAISAELVRAHGGSICLLDRAPGAHFEIRIPKGNALSIE</sequence>
<evidence type="ECO:0000313" key="12">
    <source>
        <dbReference type="EMBL" id="PLW76144.1"/>
    </source>
</evidence>
<evidence type="ECO:0000256" key="8">
    <source>
        <dbReference type="ARBA" id="ARBA00023012"/>
    </source>
</evidence>
<keyword evidence="6 12" id="KW-0418">Kinase</keyword>
<dbReference type="InterPro" id="IPR003594">
    <property type="entry name" value="HATPase_dom"/>
</dbReference>
<evidence type="ECO:0000259" key="11">
    <source>
        <dbReference type="PROSITE" id="PS50109"/>
    </source>
</evidence>
<dbReference type="SMART" id="SM00388">
    <property type="entry name" value="HisKA"/>
    <property type="match status" value="1"/>
</dbReference>
<evidence type="ECO:0000256" key="10">
    <source>
        <dbReference type="SAM" id="Phobius"/>
    </source>
</evidence>
<dbReference type="InterPro" id="IPR036890">
    <property type="entry name" value="HATPase_C_sf"/>
</dbReference>
<dbReference type="SUPFAM" id="SSF55874">
    <property type="entry name" value="ATPase domain of HSP90 chaperone/DNA topoisomerase II/histidine kinase"/>
    <property type="match status" value="1"/>
</dbReference>
<dbReference type="GO" id="GO:0005524">
    <property type="term" value="F:ATP binding"/>
    <property type="evidence" value="ECO:0007669"/>
    <property type="project" value="UniProtKB-KW"/>
</dbReference>
<feature type="transmembrane region" description="Helical" evidence="10">
    <location>
        <begin position="188"/>
        <end position="207"/>
    </location>
</feature>
<comment type="caution">
    <text evidence="12">The sequence shown here is derived from an EMBL/GenBank/DDBJ whole genome shotgun (WGS) entry which is preliminary data.</text>
</comment>
<keyword evidence="8" id="KW-0902">Two-component regulatory system</keyword>
<name>A0A2N5XNR3_9HYPH</name>
<feature type="transmembrane region" description="Helical" evidence="10">
    <location>
        <begin position="38"/>
        <end position="59"/>
    </location>
</feature>
<dbReference type="InterPro" id="IPR003661">
    <property type="entry name" value="HisK_dim/P_dom"/>
</dbReference>
<keyword evidence="10" id="KW-0472">Membrane</keyword>
<keyword evidence="3" id="KW-0597">Phosphoprotein</keyword>
<evidence type="ECO:0000256" key="6">
    <source>
        <dbReference type="ARBA" id="ARBA00022777"/>
    </source>
</evidence>
<dbReference type="PRINTS" id="PR00344">
    <property type="entry name" value="BCTRLSENSOR"/>
</dbReference>
<keyword evidence="7" id="KW-0067">ATP-binding</keyword>
<dbReference type="SMART" id="SM00387">
    <property type="entry name" value="HATPase_c"/>
    <property type="match status" value="1"/>
</dbReference>
<dbReference type="Gene3D" id="3.30.565.10">
    <property type="entry name" value="Histidine kinase-like ATPase, C-terminal domain"/>
    <property type="match status" value="1"/>
</dbReference>
<evidence type="ECO:0000256" key="3">
    <source>
        <dbReference type="ARBA" id="ARBA00022553"/>
    </source>
</evidence>
<gene>
    <name evidence="12" type="ORF">C0081_14595</name>
</gene>
<dbReference type="InterPro" id="IPR005467">
    <property type="entry name" value="His_kinase_dom"/>
</dbReference>
<dbReference type="InterPro" id="IPR004358">
    <property type="entry name" value="Sig_transdc_His_kin-like_C"/>
</dbReference>
<dbReference type="Gene3D" id="1.10.287.130">
    <property type="match status" value="1"/>
</dbReference>
<dbReference type="PANTHER" id="PTHR43065:SF10">
    <property type="entry name" value="PEROXIDE STRESS-ACTIVATED HISTIDINE KINASE MAK3"/>
    <property type="match status" value="1"/>
</dbReference>
<evidence type="ECO:0000256" key="7">
    <source>
        <dbReference type="ARBA" id="ARBA00022840"/>
    </source>
</evidence>
<keyword evidence="13" id="KW-1185">Reference proteome</keyword>
<keyword evidence="10" id="KW-0812">Transmembrane</keyword>
<protein>
    <recommendedName>
        <fullName evidence="2">histidine kinase</fullName>
        <ecNumber evidence="2">2.7.13.3</ecNumber>
    </recommendedName>
</protein>
<reference evidence="12 13" key="1">
    <citation type="submission" date="2018-01" db="EMBL/GenBank/DDBJ databases">
        <title>The draft genome sequence of Cohaesibacter sp. H1304.</title>
        <authorList>
            <person name="Wang N.-N."/>
            <person name="Du Z.-J."/>
        </authorList>
    </citation>
    <scope>NUCLEOTIDE SEQUENCE [LARGE SCALE GENOMIC DNA]</scope>
    <source>
        <strain evidence="12 13">H1304</strain>
    </source>
</reference>
<dbReference type="PROSITE" id="PS50109">
    <property type="entry name" value="HIS_KIN"/>
    <property type="match status" value="1"/>
</dbReference>
<proteinExistence type="predicted"/>
<dbReference type="RefSeq" id="WP_101534578.1">
    <property type="nucleotide sequence ID" value="NZ_JBFHIU010000019.1"/>
</dbReference>
<dbReference type="AlphaFoldDB" id="A0A2N5XNR3"/>
<dbReference type="OrthoDB" id="9784218at2"/>
<evidence type="ECO:0000256" key="2">
    <source>
        <dbReference type="ARBA" id="ARBA00012438"/>
    </source>
</evidence>
<dbReference type="Pfam" id="PF02518">
    <property type="entry name" value="HATPase_c"/>
    <property type="match status" value="1"/>
</dbReference>
<keyword evidence="4" id="KW-0808">Transferase</keyword>
<dbReference type="GO" id="GO:0000155">
    <property type="term" value="F:phosphorelay sensor kinase activity"/>
    <property type="evidence" value="ECO:0007669"/>
    <property type="project" value="InterPro"/>
</dbReference>
<dbReference type="PANTHER" id="PTHR43065">
    <property type="entry name" value="SENSOR HISTIDINE KINASE"/>
    <property type="match status" value="1"/>
</dbReference>
<organism evidence="12 13">
    <name type="scientific">Cohaesibacter celericrescens</name>
    <dbReference type="NCBI Taxonomy" id="2067669"/>
    <lineage>
        <taxon>Bacteria</taxon>
        <taxon>Pseudomonadati</taxon>
        <taxon>Pseudomonadota</taxon>
        <taxon>Alphaproteobacteria</taxon>
        <taxon>Hyphomicrobiales</taxon>
        <taxon>Cohaesibacteraceae</taxon>
    </lineage>
</organism>
<evidence type="ECO:0000256" key="5">
    <source>
        <dbReference type="ARBA" id="ARBA00022741"/>
    </source>
</evidence>
<accession>A0A2N5XNR3</accession>
<dbReference type="EC" id="2.7.13.3" evidence="2"/>
<keyword evidence="5" id="KW-0547">Nucleotide-binding</keyword>
<evidence type="ECO:0000313" key="13">
    <source>
        <dbReference type="Proteomes" id="UP000234881"/>
    </source>
</evidence>
<keyword evidence="10" id="KW-1133">Transmembrane helix</keyword>
<evidence type="ECO:0000256" key="1">
    <source>
        <dbReference type="ARBA" id="ARBA00000085"/>
    </source>
</evidence>
<feature type="region of interest" description="Disordered" evidence="9">
    <location>
        <begin position="1"/>
        <end position="30"/>
    </location>
</feature>
<evidence type="ECO:0000256" key="9">
    <source>
        <dbReference type="SAM" id="MobiDB-lite"/>
    </source>
</evidence>
<feature type="domain" description="Histidine kinase" evidence="11">
    <location>
        <begin position="278"/>
        <end position="489"/>
    </location>
</feature>